<dbReference type="PANTHER" id="PTHR24421">
    <property type="entry name" value="NITRATE/NITRITE SENSOR PROTEIN NARX-RELATED"/>
    <property type="match status" value="1"/>
</dbReference>
<keyword evidence="5" id="KW-0472">Membrane</keyword>
<dbReference type="STRING" id="67267.GCA_000716675_06614"/>
<feature type="transmembrane region" description="Helical" evidence="5">
    <location>
        <begin position="56"/>
        <end position="73"/>
    </location>
</feature>
<feature type="transmembrane region" description="Helical" evidence="5">
    <location>
        <begin position="120"/>
        <end position="139"/>
    </location>
</feature>
<dbReference type="SUPFAM" id="SSF55874">
    <property type="entry name" value="ATPase domain of HSP90 chaperone/DNA topoisomerase II/histidine kinase"/>
    <property type="match status" value="1"/>
</dbReference>
<evidence type="ECO:0000313" key="7">
    <source>
        <dbReference type="EMBL" id="ARX84653.1"/>
    </source>
</evidence>
<evidence type="ECO:0000256" key="2">
    <source>
        <dbReference type="ARBA" id="ARBA00022777"/>
    </source>
</evidence>
<keyword evidence="2 7" id="KW-0418">Kinase</keyword>
<keyword evidence="5" id="KW-0812">Transmembrane</keyword>
<evidence type="ECO:0000256" key="5">
    <source>
        <dbReference type="SAM" id="Phobius"/>
    </source>
</evidence>
<dbReference type="KEGG" id="salf:SMD44_04102"/>
<dbReference type="Proteomes" id="UP000195880">
    <property type="component" value="Chromosome"/>
</dbReference>
<evidence type="ECO:0000256" key="4">
    <source>
        <dbReference type="SAM" id="MobiDB-lite"/>
    </source>
</evidence>
<sequence>MGRIRGWQRRWRGLRKIEQVELQSMVMWHTVPWIFFLSWCAVPIGLNLRHETTAQLLGWSMIVVAALQCVQVNRTLRRALDHYLGRAPFPRRDLAVMFGLTVAGFGLALALQHIDGVKGGVIGLGMLFLITPYAEALGFAVSIRSFFRQLAGILVVLLAAFAAVGTRGGLLAALAVLIAVGGLVSLLTSRCGAWTLAVMWEAERARETEGRLAVAEERLRFGRDLHDVMGRNLAVIALKSELAVQLARRGRPEAVDQMVEVQRIAQETQREIRDVVRGYREAELGAELAGAQGVLEAAGIVCRVSGAPVGLPPAVQAALGWVVREGTTNVLRHGDAETCTITVSVTEGRTELTIENDGAPEAPVGSGGSGLRGLGERLATVGGTLEHTAAEGRFRLTARVPLPGPGRPDRAPDPADAVPLTPEAKAS</sequence>
<accession>A0A1Z1WDW8</accession>
<dbReference type="InterPro" id="IPR036890">
    <property type="entry name" value="HATPase_C_sf"/>
</dbReference>
<keyword evidence="5" id="KW-1133">Transmembrane helix</keyword>
<dbReference type="RefSeq" id="WP_237307343.1">
    <property type="nucleotide sequence ID" value="NZ_CP021748.1"/>
</dbReference>
<dbReference type="InterPro" id="IPR050482">
    <property type="entry name" value="Sensor_HK_TwoCompSys"/>
</dbReference>
<dbReference type="Gene3D" id="3.30.565.10">
    <property type="entry name" value="Histidine kinase-like ATPase, C-terminal domain"/>
    <property type="match status" value="1"/>
</dbReference>
<feature type="region of interest" description="Disordered" evidence="4">
    <location>
        <begin position="356"/>
        <end position="375"/>
    </location>
</feature>
<keyword evidence="1" id="KW-0808">Transferase</keyword>
<dbReference type="GO" id="GO:0000155">
    <property type="term" value="F:phosphorelay sensor kinase activity"/>
    <property type="evidence" value="ECO:0007669"/>
    <property type="project" value="InterPro"/>
</dbReference>
<feature type="transmembrane region" description="Helical" evidence="5">
    <location>
        <begin position="170"/>
        <end position="189"/>
    </location>
</feature>
<evidence type="ECO:0000259" key="6">
    <source>
        <dbReference type="Pfam" id="PF07730"/>
    </source>
</evidence>
<dbReference type="GO" id="GO:0016020">
    <property type="term" value="C:membrane"/>
    <property type="evidence" value="ECO:0007669"/>
    <property type="project" value="InterPro"/>
</dbReference>
<name>A0A1Z1WDW8_9ACTN</name>
<dbReference type="Gene3D" id="1.20.5.1930">
    <property type="match status" value="1"/>
</dbReference>
<dbReference type="InterPro" id="IPR011712">
    <property type="entry name" value="Sig_transdc_His_kin_sub3_dim/P"/>
</dbReference>
<dbReference type="Pfam" id="PF07730">
    <property type="entry name" value="HisKA_3"/>
    <property type="match status" value="1"/>
</dbReference>
<evidence type="ECO:0000256" key="3">
    <source>
        <dbReference type="ARBA" id="ARBA00023012"/>
    </source>
</evidence>
<dbReference type="EMBL" id="CP021748">
    <property type="protein sequence ID" value="ARX84653.1"/>
    <property type="molecule type" value="Genomic_DNA"/>
</dbReference>
<dbReference type="eggNOG" id="COG4585">
    <property type="taxonomic scope" value="Bacteria"/>
</dbReference>
<dbReference type="AlphaFoldDB" id="A0A1Z1WDW8"/>
<keyword evidence="8" id="KW-1185">Reference proteome</keyword>
<dbReference type="CDD" id="cd16917">
    <property type="entry name" value="HATPase_UhpB-NarQ-NarX-like"/>
    <property type="match status" value="1"/>
</dbReference>
<feature type="transmembrane region" description="Helical" evidence="5">
    <location>
        <begin position="20"/>
        <end position="44"/>
    </location>
</feature>
<organism evidence="7 8">
    <name type="scientific">Streptomyces alboflavus</name>
    <dbReference type="NCBI Taxonomy" id="67267"/>
    <lineage>
        <taxon>Bacteria</taxon>
        <taxon>Bacillati</taxon>
        <taxon>Actinomycetota</taxon>
        <taxon>Actinomycetes</taxon>
        <taxon>Kitasatosporales</taxon>
        <taxon>Streptomycetaceae</taxon>
        <taxon>Streptomyces</taxon>
    </lineage>
</organism>
<feature type="transmembrane region" description="Helical" evidence="5">
    <location>
        <begin position="94"/>
        <end position="114"/>
    </location>
</feature>
<reference evidence="7 8" key="1">
    <citation type="submission" date="2017-05" db="EMBL/GenBank/DDBJ databases">
        <title>Streptomyces alboflavus Genome sequencing and assembly.</title>
        <authorList>
            <person name="Wang Y."/>
            <person name="Du B."/>
            <person name="Ding Y."/>
            <person name="Liu H."/>
            <person name="Hou Q."/>
            <person name="Liu K."/>
            <person name="Wang C."/>
            <person name="Yao L."/>
        </authorList>
    </citation>
    <scope>NUCLEOTIDE SEQUENCE [LARGE SCALE GENOMIC DNA]</scope>
    <source>
        <strain evidence="7 8">MDJK44</strain>
    </source>
</reference>
<proteinExistence type="predicted"/>
<feature type="domain" description="Signal transduction histidine kinase subgroup 3 dimerisation and phosphoacceptor" evidence="6">
    <location>
        <begin position="217"/>
        <end position="284"/>
    </location>
</feature>
<dbReference type="GO" id="GO:0046983">
    <property type="term" value="F:protein dimerization activity"/>
    <property type="evidence" value="ECO:0007669"/>
    <property type="project" value="InterPro"/>
</dbReference>
<evidence type="ECO:0000256" key="1">
    <source>
        <dbReference type="ARBA" id="ARBA00022679"/>
    </source>
</evidence>
<keyword evidence="3" id="KW-0902">Two-component regulatory system</keyword>
<feature type="transmembrane region" description="Helical" evidence="5">
    <location>
        <begin position="146"/>
        <end position="164"/>
    </location>
</feature>
<gene>
    <name evidence="7" type="primary">desK</name>
    <name evidence="7" type="ORF">SMD44_04102</name>
</gene>
<dbReference type="PANTHER" id="PTHR24421:SF63">
    <property type="entry name" value="SENSOR HISTIDINE KINASE DESK"/>
    <property type="match status" value="1"/>
</dbReference>
<protein>
    <submittedName>
        <fullName evidence="7">Histidine kinase</fullName>
    </submittedName>
</protein>
<evidence type="ECO:0000313" key="8">
    <source>
        <dbReference type="Proteomes" id="UP000195880"/>
    </source>
</evidence>
<feature type="region of interest" description="Disordered" evidence="4">
    <location>
        <begin position="390"/>
        <end position="427"/>
    </location>
</feature>